<evidence type="ECO:0000259" key="1">
    <source>
        <dbReference type="Pfam" id="PF01609"/>
    </source>
</evidence>
<dbReference type="Proteomes" id="UP001595834">
    <property type="component" value="Unassembled WGS sequence"/>
</dbReference>
<feature type="domain" description="Transposase IS4 N-terminal" evidence="2">
    <location>
        <begin position="16"/>
        <end position="114"/>
    </location>
</feature>
<comment type="caution">
    <text evidence="3">The sequence shown here is derived from an EMBL/GenBank/DDBJ whole genome shotgun (WGS) entry which is preliminary data.</text>
</comment>
<dbReference type="EMBL" id="JBHSIZ010000065">
    <property type="protein sequence ID" value="MFC4962195.1"/>
    <property type="molecule type" value="Genomic_DNA"/>
</dbReference>
<dbReference type="InterPro" id="IPR012337">
    <property type="entry name" value="RNaseH-like_sf"/>
</dbReference>
<evidence type="ECO:0000259" key="2">
    <source>
        <dbReference type="Pfam" id="PF13006"/>
    </source>
</evidence>
<dbReference type="RefSeq" id="WP_381230218.1">
    <property type="nucleotide sequence ID" value="NZ_JBHSIZ010000065.1"/>
</dbReference>
<sequence length="418" mass="45318">MAAVEGTSGVGLAEWVSLGVLAEAVPRDVVDEAVVAAGRGARRAGGKLPPHVMVYFAMALALFADDDYEEAMAKLAGTLRAWGCWDPAWAVPTSGGLTQARARLGSGVLASVFAQVARPVAEVMTRGAWLAGRRLMAIDGVVWEAPDSPDNRQAFGVSGSGHYASAFPQVRMVTLTECGSHAHTAAAMDGIRTSEQALARHIWPELEAGMLVLADRNFYTFADWCTAADTGADLLWRVSSQLRLPVLKLLSDGSYFSVIHAPIRGGARQNLLTRAAVGDELDPTQARLVRVVEYEVTDRGSDDEREVICLITTVCEATDVDAAQLADAYHERWEHETGFSQIKRHLRGPARVLRSRGPEMVRQELYGYLLAHYALASLICRAATEADIDPDRVKFLRTVRIVRRQVADPAAFPPCEPG</sequence>
<proteinExistence type="predicted"/>
<dbReference type="Pfam" id="PF01609">
    <property type="entry name" value="DDE_Tnp_1"/>
    <property type="match status" value="1"/>
</dbReference>
<protein>
    <submittedName>
        <fullName evidence="3">IS4 family transposase</fullName>
    </submittedName>
</protein>
<organism evidence="3 4">
    <name type="scientific">Streptomyces mauvecolor</name>
    <dbReference type="NCBI Taxonomy" id="58345"/>
    <lineage>
        <taxon>Bacteria</taxon>
        <taxon>Bacillati</taxon>
        <taxon>Actinomycetota</taxon>
        <taxon>Actinomycetes</taxon>
        <taxon>Kitasatosporales</taxon>
        <taxon>Streptomycetaceae</taxon>
        <taxon>Streptomyces</taxon>
    </lineage>
</organism>
<name>A0ABV9V0D6_9ACTN</name>
<gene>
    <name evidence="3" type="ORF">ACFPFX_38535</name>
</gene>
<dbReference type="PANTHER" id="PTHR37529">
    <property type="entry name" value="TRANSPOSASE INSG FOR INSERTION SEQUENCE ELEMENT IS4-RELATED"/>
    <property type="match status" value="1"/>
</dbReference>
<feature type="domain" description="Transposase IS4-like" evidence="1">
    <location>
        <begin position="132"/>
        <end position="372"/>
    </location>
</feature>
<dbReference type="SUPFAM" id="SSF53098">
    <property type="entry name" value="Ribonuclease H-like"/>
    <property type="match status" value="1"/>
</dbReference>
<dbReference type="PANTHER" id="PTHR37529:SF1">
    <property type="entry name" value="TRANSPOSASE INSG FOR INSERTION SEQUENCE ELEMENT IS4-RELATED"/>
    <property type="match status" value="1"/>
</dbReference>
<dbReference type="Pfam" id="PF13006">
    <property type="entry name" value="Nterm_IS4"/>
    <property type="match status" value="1"/>
</dbReference>
<dbReference type="NCBIfam" id="NF033592">
    <property type="entry name" value="transpos_IS4_1"/>
    <property type="match status" value="1"/>
</dbReference>
<dbReference type="InterPro" id="IPR047952">
    <property type="entry name" value="Transpos_IS4"/>
</dbReference>
<evidence type="ECO:0000313" key="3">
    <source>
        <dbReference type="EMBL" id="MFC4962195.1"/>
    </source>
</evidence>
<reference evidence="4" key="1">
    <citation type="journal article" date="2019" name="Int. J. Syst. Evol. Microbiol.">
        <title>The Global Catalogue of Microorganisms (GCM) 10K type strain sequencing project: providing services to taxonomists for standard genome sequencing and annotation.</title>
        <authorList>
            <consortium name="The Broad Institute Genomics Platform"/>
            <consortium name="The Broad Institute Genome Sequencing Center for Infectious Disease"/>
            <person name="Wu L."/>
            <person name="Ma J."/>
        </authorList>
    </citation>
    <scope>NUCLEOTIDE SEQUENCE [LARGE SCALE GENOMIC DNA]</scope>
    <source>
        <strain evidence="4">CCM 7224</strain>
    </source>
</reference>
<dbReference type="InterPro" id="IPR024473">
    <property type="entry name" value="Transposases_IS4_N"/>
</dbReference>
<dbReference type="InterPro" id="IPR002559">
    <property type="entry name" value="Transposase_11"/>
</dbReference>
<keyword evidence="4" id="KW-1185">Reference proteome</keyword>
<evidence type="ECO:0000313" key="4">
    <source>
        <dbReference type="Proteomes" id="UP001595834"/>
    </source>
</evidence>
<accession>A0ABV9V0D6</accession>